<organism evidence="1 2">
    <name type="scientific">Streptomyces lutosisoli</name>
    <dbReference type="NCBI Taxonomy" id="2665721"/>
    <lineage>
        <taxon>Bacteria</taxon>
        <taxon>Bacillati</taxon>
        <taxon>Actinomycetota</taxon>
        <taxon>Actinomycetes</taxon>
        <taxon>Kitasatosporales</taxon>
        <taxon>Streptomycetaceae</taxon>
        <taxon>Streptomyces</taxon>
    </lineage>
</organism>
<accession>A0ABW2VI08</accession>
<dbReference type="RefSeq" id="WP_381262040.1">
    <property type="nucleotide sequence ID" value="NZ_JBHTBI010000058.1"/>
</dbReference>
<sequence length="449" mass="48680">MAAKKRTPNPALSGLLDQAKLTRTQLAQRVNRLGVQAGLDLHYSQSTVSHWIAGARPKPEVRALIVEVLSAQLGRPVTHSEAGLTPAPSVLGPEPADTVEELIDLGRADMDPSRRGMLTAGVFSVALAVPGFASSAHAADQLVSPGKKTTRIGASQVQAVRTMTDRIADILDELGAGHARPMAAAFLVNTVGPWLRAQASEEVRLDMLAAASDLTYLTGWMAMYEKAHGLGQTYYVKALKLANEAQDHVTYCRTLRGMSLQASNLGYGQKALELADSAAEAAPAAGPRLVAFLRGQQAHAASMVGDRHLAHRRLREAEAALSKADSRRDAIGGYDQTAWLFHVSHVLYEERDLPGSITALQQSIQVQPKVERQGRVHSYALLAQRQYAYGHLDASCNSWGRFLDDYEHVSSARGDDHFETMRTQLRMHANARPVRELAGRAREVAALKS</sequence>
<evidence type="ECO:0000313" key="1">
    <source>
        <dbReference type="EMBL" id="MFD0284128.1"/>
    </source>
</evidence>
<dbReference type="Gene3D" id="1.25.40.10">
    <property type="entry name" value="Tetratricopeptide repeat domain"/>
    <property type="match status" value="1"/>
</dbReference>
<dbReference type="Proteomes" id="UP001596957">
    <property type="component" value="Unassembled WGS sequence"/>
</dbReference>
<dbReference type="InterPro" id="IPR011990">
    <property type="entry name" value="TPR-like_helical_dom_sf"/>
</dbReference>
<proteinExistence type="predicted"/>
<evidence type="ECO:0008006" key="3">
    <source>
        <dbReference type="Google" id="ProtNLM"/>
    </source>
</evidence>
<reference evidence="2" key="1">
    <citation type="journal article" date="2019" name="Int. J. Syst. Evol. Microbiol.">
        <title>The Global Catalogue of Microorganisms (GCM) 10K type strain sequencing project: providing services to taxonomists for standard genome sequencing and annotation.</title>
        <authorList>
            <consortium name="The Broad Institute Genomics Platform"/>
            <consortium name="The Broad Institute Genome Sequencing Center for Infectious Disease"/>
            <person name="Wu L."/>
            <person name="Ma J."/>
        </authorList>
    </citation>
    <scope>NUCLEOTIDE SEQUENCE [LARGE SCALE GENOMIC DNA]</scope>
    <source>
        <strain evidence="2">CGMCC 4.7198</strain>
    </source>
</reference>
<protein>
    <recommendedName>
        <fullName evidence="3">Regulatory protein</fullName>
    </recommendedName>
</protein>
<name>A0ABW2VI08_9ACTN</name>
<comment type="caution">
    <text evidence="1">The sequence shown here is derived from an EMBL/GenBank/DDBJ whole genome shotgun (WGS) entry which is preliminary data.</text>
</comment>
<keyword evidence="2" id="KW-1185">Reference proteome</keyword>
<evidence type="ECO:0000313" key="2">
    <source>
        <dbReference type="Proteomes" id="UP001596957"/>
    </source>
</evidence>
<dbReference type="EMBL" id="JBHTEC010000001">
    <property type="protein sequence ID" value="MFD0284128.1"/>
    <property type="molecule type" value="Genomic_DNA"/>
</dbReference>
<gene>
    <name evidence="1" type="ORF">ACFQZP_21080</name>
</gene>